<dbReference type="AlphaFoldDB" id="A0A4U0NYY4"/>
<keyword evidence="1" id="KW-0732">Signal</keyword>
<dbReference type="InterPro" id="IPR029058">
    <property type="entry name" value="AB_hydrolase_fold"/>
</dbReference>
<dbReference type="EMBL" id="SUME01000005">
    <property type="protein sequence ID" value="TJZ60035.1"/>
    <property type="molecule type" value="Genomic_DNA"/>
</dbReference>
<dbReference type="GO" id="GO:0016787">
    <property type="term" value="F:hydrolase activity"/>
    <property type="evidence" value="ECO:0007669"/>
    <property type="project" value="UniProtKB-KW"/>
</dbReference>
<dbReference type="RefSeq" id="WP_136901976.1">
    <property type="nucleotide sequence ID" value="NZ_SUME01000005.1"/>
</dbReference>
<keyword evidence="2" id="KW-0378">Hydrolase</keyword>
<dbReference type="OrthoDB" id="787761at2"/>
<dbReference type="SUPFAM" id="SSF53474">
    <property type="entry name" value="alpha/beta-Hydrolases"/>
    <property type="match status" value="1"/>
</dbReference>
<accession>A0A4U0NYY4</accession>
<dbReference type="Gene3D" id="3.40.50.1820">
    <property type="entry name" value="alpha/beta hydrolase"/>
    <property type="match status" value="1"/>
</dbReference>
<comment type="caution">
    <text evidence="2">The sequence shown here is derived from an EMBL/GenBank/DDBJ whole genome shotgun (WGS) entry which is preliminary data.</text>
</comment>
<protein>
    <submittedName>
        <fullName evidence="2">Alpha/beta hydrolase</fullName>
    </submittedName>
</protein>
<gene>
    <name evidence="2" type="ORF">FAZ15_14215</name>
</gene>
<dbReference type="Proteomes" id="UP000306808">
    <property type="component" value="Unassembled WGS sequence"/>
</dbReference>
<name>A0A4U0NYY4_9SPHI</name>
<evidence type="ECO:0000256" key="1">
    <source>
        <dbReference type="SAM" id="SignalP"/>
    </source>
</evidence>
<reference evidence="2 3" key="1">
    <citation type="submission" date="2019-04" db="EMBL/GenBank/DDBJ databases">
        <title>Sphingobacterium olei sp. nov., isolated from oil-contaminated soil.</title>
        <authorList>
            <person name="Liu B."/>
        </authorList>
    </citation>
    <scope>NUCLEOTIDE SEQUENCE [LARGE SCALE GENOMIC DNA]</scope>
    <source>
        <strain evidence="2 3">HAL-9</strain>
    </source>
</reference>
<evidence type="ECO:0000313" key="2">
    <source>
        <dbReference type="EMBL" id="TJZ60035.1"/>
    </source>
</evidence>
<feature type="chain" id="PRO_5020428086" evidence="1">
    <location>
        <begin position="27"/>
        <end position="447"/>
    </location>
</feature>
<sequence length="447" mass="50040">MRRINLQILYLGISVLHLMFSHVTQAQHLLNAGQQRKSAVDSNLIDNGTVYRLTVKNKNTLNYATYNVFIPKGIDRIRGVLIHQHGCGMEGRGVSTAYDVQYQSFAKKWNLAIVGADLYYTAGCYAWREPDSGSAESLLAALTQVGEVSDQSALGEAPWLLWGHSGGGYWTLAMMRDYPQRVLAAFCYSPAFDPSWNYPKEALEIPLMIRHAGATDANSPEVSCWATAVNSFKKLRGAGGLVSIAYTPYQNHNYSFVRYMAIPFYESALSQRLPQGRSASFREMRKIDRTTGWLGDTLSLNTCPYRTYKGDVSSMSWLPDSATAAAWKEYVITGSVIDRTPPPSPFELRIARLHSVSVALRWKADADIESGIKHFNIYNNDQLIARFPEHGVYQYFDTNGDDAIPMSALPEMKIIATALKDSNFHLTISTVNHFNLESERITFPSIE</sequence>
<evidence type="ECO:0000313" key="3">
    <source>
        <dbReference type="Proteomes" id="UP000306808"/>
    </source>
</evidence>
<proteinExistence type="predicted"/>
<keyword evidence="3" id="KW-1185">Reference proteome</keyword>
<feature type="signal peptide" evidence="1">
    <location>
        <begin position="1"/>
        <end position="26"/>
    </location>
</feature>
<organism evidence="2 3">
    <name type="scientific">Sphingobacterium olei</name>
    <dbReference type="NCBI Taxonomy" id="2571155"/>
    <lineage>
        <taxon>Bacteria</taxon>
        <taxon>Pseudomonadati</taxon>
        <taxon>Bacteroidota</taxon>
        <taxon>Sphingobacteriia</taxon>
        <taxon>Sphingobacteriales</taxon>
        <taxon>Sphingobacteriaceae</taxon>
        <taxon>Sphingobacterium</taxon>
    </lineage>
</organism>